<dbReference type="Gene3D" id="2.60.40.420">
    <property type="entry name" value="Cupredoxins - blue copper proteins"/>
    <property type="match status" value="1"/>
</dbReference>
<feature type="non-terminal residue" evidence="4">
    <location>
        <position position="1"/>
    </location>
</feature>
<dbReference type="SUPFAM" id="SSF49503">
    <property type="entry name" value="Cupredoxins"/>
    <property type="match status" value="1"/>
</dbReference>
<evidence type="ECO:0000256" key="2">
    <source>
        <dbReference type="ARBA" id="ARBA00023008"/>
    </source>
</evidence>
<evidence type="ECO:0000313" key="4">
    <source>
        <dbReference type="EMBL" id="CAG8813843.1"/>
    </source>
</evidence>
<comment type="caution">
    <text evidence="4">The sequence shown here is derived from an EMBL/GenBank/DDBJ whole genome shotgun (WGS) entry which is preliminary data.</text>
</comment>
<feature type="domain" description="Plastocyanin-like" evidence="3">
    <location>
        <begin position="57"/>
        <end position="129"/>
    </location>
</feature>
<feature type="non-terminal residue" evidence="4">
    <location>
        <position position="133"/>
    </location>
</feature>
<name>A0A9N9K9K7_9GLOM</name>
<evidence type="ECO:0000313" key="5">
    <source>
        <dbReference type="Proteomes" id="UP000789405"/>
    </source>
</evidence>
<organism evidence="4 5">
    <name type="scientific">Dentiscutata erythropus</name>
    <dbReference type="NCBI Taxonomy" id="1348616"/>
    <lineage>
        <taxon>Eukaryota</taxon>
        <taxon>Fungi</taxon>
        <taxon>Fungi incertae sedis</taxon>
        <taxon>Mucoromycota</taxon>
        <taxon>Glomeromycotina</taxon>
        <taxon>Glomeromycetes</taxon>
        <taxon>Diversisporales</taxon>
        <taxon>Gigasporaceae</taxon>
        <taxon>Dentiscutata</taxon>
    </lineage>
</organism>
<dbReference type="AlphaFoldDB" id="A0A9N9K9K7"/>
<dbReference type="PANTHER" id="PTHR11709">
    <property type="entry name" value="MULTI-COPPER OXIDASE"/>
    <property type="match status" value="1"/>
</dbReference>
<dbReference type="InterPro" id="IPR008972">
    <property type="entry name" value="Cupredoxin"/>
</dbReference>
<dbReference type="Proteomes" id="UP000789405">
    <property type="component" value="Unassembled WGS sequence"/>
</dbReference>
<proteinExistence type="inferred from homology"/>
<dbReference type="InterPro" id="IPR011707">
    <property type="entry name" value="Cu-oxidase-like_N"/>
</dbReference>
<dbReference type="InterPro" id="IPR045087">
    <property type="entry name" value="Cu-oxidase_fam"/>
</dbReference>
<keyword evidence="2" id="KW-0186">Copper</keyword>
<gene>
    <name evidence="4" type="ORF">DERYTH_LOCUS25867</name>
</gene>
<reference evidence="4" key="1">
    <citation type="submission" date="2021-06" db="EMBL/GenBank/DDBJ databases">
        <authorList>
            <person name="Kallberg Y."/>
            <person name="Tangrot J."/>
            <person name="Rosling A."/>
        </authorList>
    </citation>
    <scope>NUCLEOTIDE SEQUENCE</scope>
    <source>
        <strain evidence="4">MA453B</strain>
    </source>
</reference>
<dbReference type="OrthoDB" id="2430552at2759"/>
<protein>
    <submittedName>
        <fullName evidence="4">15080_t:CDS:1</fullName>
    </submittedName>
</protein>
<dbReference type="GO" id="GO:0005507">
    <property type="term" value="F:copper ion binding"/>
    <property type="evidence" value="ECO:0007669"/>
    <property type="project" value="InterPro"/>
</dbReference>
<keyword evidence="5" id="KW-1185">Reference proteome</keyword>
<dbReference type="GO" id="GO:0016491">
    <property type="term" value="F:oxidoreductase activity"/>
    <property type="evidence" value="ECO:0007669"/>
    <property type="project" value="TreeGrafter"/>
</dbReference>
<comment type="similarity">
    <text evidence="1">Belongs to the multicopper oxidase family.</text>
</comment>
<evidence type="ECO:0000256" key="1">
    <source>
        <dbReference type="ARBA" id="ARBA00010609"/>
    </source>
</evidence>
<dbReference type="EMBL" id="CAJVPY010050585">
    <property type="protein sequence ID" value="CAG8813843.1"/>
    <property type="molecule type" value="Genomic_DNA"/>
</dbReference>
<dbReference type="PANTHER" id="PTHR11709:SF511">
    <property type="entry name" value="LACCASE"/>
    <property type="match status" value="1"/>
</dbReference>
<accession>A0A9N9K9K7</accession>
<evidence type="ECO:0000259" key="3">
    <source>
        <dbReference type="Pfam" id="PF07732"/>
    </source>
</evidence>
<dbReference type="Pfam" id="PF07732">
    <property type="entry name" value="Cu-oxidase_3"/>
    <property type="match status" value="1"/>
</dbReference>
<sequence>SNAIRRRTYTTPTTNLELLKPLTPITATTPQEINLNFVLGYTNLAPDGYTRKVWTVNDPATIHWHGIFQLGSNWYDGVGGQTQCPILAGVSFVYNFTVADQVGTYWWHSHYLAQYVDGIRGPLIINDPDDPYK</sequence>